<dbReference type="InterPro" id="IPR028161">
    <property type="entry name" value="Met8-like"/>
</dbReference>
<dbReference type="STRING" id="1533.SAMN05443638_10972"/>
<evidence type="ECO:0000256" key="5">
    <source>
        <dbReference type="ARBA" id="ARBA00023244"/>
    </source>
</evidence>
<dbReference type="InterPro" id="IPR036291">
    <property type="entry name" value="NAD(P)-bd_dom_sf"/>
</dbReference>
<dbReference type="RefSeq" id="WP_072895113.1">
    <property type="nucleotide sequence ID" value="NZ_FQVM01000009.1"/>
</dbReference>
<keyword evidence="5" id="KW-0627">Porphyrin biosynthesis</keyword>
<proteinExistence type="predicted"/>
<dbReference type="UniPathway" id="UPA00262">
    <property type="reaction ID" value="UER00222"/>
</dbReference>
<dbReference type="EC" id="1.3.1.76" evidence="2"/>
<keyword evidence="3" id="KW-0560">Oxidoreductase</keyword>
<dbReference type="NCBIfam" id="NF004045">
    <property type="entry name" value="PRK05562.1"/>
    <property type="match status" value="1"/>
</dbReference>
<evidence type="ECO:0000313" key="7">
    <source>
        <dbReference type="Proteomes" id="UP000184035"/>
    </source>
</evidence>
<dbReference type="Proteomes" id="UP000184035">
    <property type="component" value="Unassembled WGS sequence"/>
</dbReference>
<evidence type="ECO:0000256" key="4">
    <source>
        <dbReference type="ARBA" id="ARBA00023027"/>
    </source>
</evidence>
<dbReference type="AlphaFoldDB" id="A0A1M4VXK1"/>
<dbReference type="PANTHER" id="PTHR35330:SF1">
    <property type="entry name" value="SIROHEME BIOSYNTHESIS PROTEIN MET8"/>
    <property type="match status" value="1"/>
</dbReference>
<protein>
    <recommendedName>
        <fullName evidence="2">precorrin-2 dehydrogenase</fullName>
        <ecNumber evidence="2">1.3.1.76</ecNumber>
    </recommendedName>
</protein>
<comment type="pathway">
    <text evidence="1">Porphyrin-containing compound metabolism; siroheme biosynthesis; sirohydrochlorin from precorrin-2: step 1/1.</text>
</comment>
<keyword evidence="7" id="KW-1185">Reference proteome</keyword>
<dbReference type="Pfam" id="PF13241">
    <property type="entry name" value="NAD_binding_7"/>
    <property type="match status" value="1"/>
</dbReference>
<dbReference type="GO" id="GO:0043115">
    <property type="term" value="F:precorrin-2 dehydrogenase activity"/>
    <property type="evidence" value="ECO:0007669"/>
    <property type="project" value="UniProtKB-EC"/>
</dbReference>
<evidence type="ECO:0000256" key="2">
    <source>
        <dbReference type="ARBA" id="ARBA00012400"/>
    </source>
</evidence>
<keyword evidence="4" id="KW-0520">NAD</keyword>
<evidence type="ECO:0000256" key="1">
    <source>
        <dbReference type="ARBA" id="ARBA00005010"/>
    </source>
</evidence>
<dbReference type="PANTHER" id="PTHR35330">
    <property type="entry name" value="SIROHEME BIOSYNTHESIS PROTEIN MET8"/>
    <property type="match status" value="1"/>
</dbReference>
<dbReference type="EMBL" id="FQVM01000009">
    <property type="protein sequence ID" value="SHE73686.1"/>
    <property type="molecule type" value="Genomic_DNA"/>
</dbReference>
<dbReference type="SUPFAM" id="SSF51735">
    <property type="entry name" value="NAD(P)-binding Rossmann-fold domains"/>
    <property type="match status" value="1"/>
</dbReference>
<evidence type="ECO:0000256" key="3">
    <source>
        <dbReference type="ARBA" id="ARBA00023002"/>
    </source>
</evidence>
<organism evidence="6 7">
    <name type="scientific">Clostridium fallax</name>
    <dbReference type="NCBI Taxonomy" id="1533"/>
    <lineage>
        <taxon>Bacteria</taxon>
        <taxon>Bacillati</taxon>
        <taxon>Bacillota</taxon>
        <taxon>Clostridia</taxon>
        <taxon>Eubacteriales</taxon>
        <taxon>Clostridiaceae</taxon>
        <taxon>Clostridium</taxon>
    </lineage>
</organism>
<accession>A0A1M4VXK1</accession>
<dbReference type="OrthoDB" id="1715866at2"/>
<dbReference type="Gene3D" id="3.40.50.720">
    <property type="entry name" value="NAD(P)-binding Rossmann-like Domain"/>
    <property type="match status" value="1"/>
</dbReference>
<reference evidence="6 7" key="1">
    <citation type="submission" date="2016-11" db="EMBL/GenBank/DDBJ databases">
        <authorList>
            <person name="Jaros S."/>
            <person name="Januszkiewicz K."/>
            <person name="Wedrychowicz H."/>
        </authorList>
    </citation>
    <scope>NUCLEOTIDE SEQUENCE [LARGE SCALE GENOMIC DNA]</scope>
    <source>
        <strain evidence="6 7">DSM 2631</strain>
    </source>
</reference>
<name>A0A1M4VXK1_9CLOT</name>
<dbReference type="GO" id="GO:0019354">
    <property type="term" value="P:siroheme biosynthetic process"/>
    <property type="evidence" value="ECO:0007669"/>
    <property type="project" value="UniProtKB-UniPathway"/>
</dbReference>
<gene>
    <name evidence="6" type="ORF">SAMN05443638_10972</name>
</gene>
<evidence type="ECO:0000313" key="6">
    <source>
        <dbReference type="EMBL" id="SHE73686.1"/>
    </source>
</evidence>
<sequence>MHGNNEENIFVNNFEFGTLALIANRINVGIIGGGKAGFIKAKAFTSRGFNVEVVSIDFVEEFSLLEYEKNFSKTLGEYSEEFLNDKHIVIVAINDDLMRNNIIFSCKEKYKLYIDCSDFKNGLAIVPFQVETDSLLCSVNSKGGNPRVTRKVSEKVKKILLSEENYVKFTTKIRNQLKGKDIFKEVMDFLLEDDFREFFNKGYGKIILKMFYDDLF</sequence>
<dbReference type="GO" id="GO:0004325">
    <property type="term" value="F:ferrochelatase activity"/>
    <property type="evidence" value="ECO:0007669"/>
    <property type="project" value="InterPro"/>
</dbReference>